<evidence type="ECO:0000313" key="2">
    <source>
        <dbReference type="EMBL" id="GAA1575408.1"/>
    </source>
</evidence>
<dbReference type="InterPro" id="IPR051781">
    <property type="entry name" value="Metallo-dep_Hydrolase"/>
</dbReference>
<accession>A0ABP4P7X5</accession>
<dbReference type="RefSeq" id="WP_344214286.1">
    <property type="nucleotide sequence ID" value="NZ_BAAAOS010000019.1"/>
</dbReference>
<organism evidence="2 3">
    <name type="scientific">Kribbella sancticallisti</name>
    <dbReference type="NCBI Taxonomy" id="460087"/>
    <lineage>
        <taxon>Bacteria</taxon>
        <taxon>Bacillati</taxon>
        <taxon>Actinomycetota</taxon>
        <taxon>Actinomycetes</taxon>
        <taxon>Propionibacteriales</taxon>
        <taxon>Kribbellaceae</taxon>
        <taxon>Kribbella</taxon>
    </lineage>
</organism>
<dbReference type="PANTHER" id="PTHR43135">
    <property type="entry name" value="ALPHA-D-RIBOSE 1-METHYLPHOSPHONATE 5-TRIPHOSPHATE DIPHOSPHATASE"/>
    <property type="match status" value="1"/>
</dbReference>
<dbReference type="InterPro" id="IPR011059">
    <property type="entry name" value="Metal-dep_hydrolase_composite"/>
</dbReference>
<dbReference type="InterPro" id="IPR032466">
    <property type="entry name" value="Metal_Hydrolase"/>
</dbReference>
<dbReference type="EMBL" id="BAAAOS010000019">
    <property type="protein sequence ID" value="GAA1575408.1"/>
    <property type="molecule type" value="Genomic_DNA"/>
</dbReference>
<dbReference type="Gene3D" id="3.20.20.140">
    <property type="entry name" value="Metal-dependent hydrolases"/>
    <property type="match status" value="1"/>
</dbReference>
<sequence>MTETGVLRLAGTVLPAGEQQELHLSGGLVVDRPATADVTTVSTGGWIVPGLVDAHCHIGLDQHGGVDREVQEQQAIADRDAGALLVRDAGSPVDTHWIDDREDLPKIIRAGRHIARSKRYLRNYGWEIEPHELVAYVEQEARAGDGWVKLVGDWIDRDAGDLTPCWPAEALTAAIARAHELGVRVTAHVFGEHALPDLLAAGIDCIEHGTGLMPDMLDQMAQHGVAVVPTVVQLENFPLYADQAAAKFPVYADHMRDLYVRRRDTLRSAFEAGVPVYAGTDAGGVLGHGLVAQEIQALTTIGLTGEQALAAGSWAAREWLGAPADLVPGVPADLVVYDEDPRKNPAILSHPRHIVLRGRVYTP</sequence>
<dbReference type="Proteomes" id="UP001500393">
    <property type="component" value="Unassembled WGS sequence"/>
</dbReference>
<protein>
    <submittedName>
        <fullName evidence="2">Amidohydrolase family protein</fullName>
    </submittedName>
</protein>
<comment type="caution">
    <text evidence="2">The sequence shown here is derived from an EMBL/GenBank/DDBJ whole genome shotgun (WGS) entry which is preliminary data.</text>
</comment>
<dbReference type="InterPro" id="IPR006680">
    <property type="entry name" value="Amidohydro-rel"/>
</dbReference>
<evidence type="ECO:0000313" key="3">
    <source>
        <dbReference type="Proteomes" id="UP001500393"/>
    </source>
</evidence>
<reference evidence="3" key="1">
    <citation type="journal article" date="2019" name="Int. J. Syst. Evol. Microbiol.">
        <title>The Global Catalogue of Microorganisms (GCM) 10K type strain sequencing project: providing services to taxonomists for standard genome sequencing and annotation.</title>
        <authorList>
            <consortium name="The Broad Institute Genomics Platform"/>
            <consortium name="The Broad Institute Genome Sequencing Center for Infectious Disease"/>
            <person name="Wu L."/>
            <person name="Ma J."/>
        </authorList>
    </citation>
    <scope>NUCLEOTIDE SEQUENCE [LARGE SCALE GENOMIC DNA]</scope>
    <source>
        <strain evidence="3">JCM 14969</strain>
    </source>
</reference>
<dbReference type="PANTHER" id="PTHR43135:SF4">
    <property type="entry name" value="AMIDOHYDROLASE-RELATED DOMAIN-CONTAINING PROTEIN"/>
    <property type="match status" value="1"/>
</dbReference>
<feature type="domain" description="Amidohydrolase-related" evidence="1">
    <location>
        <begin position="168"/>
        <end position="350"/>
    </location>
</feature>
<proteinExistence type="predicted"/>
<gene>
    <name evidence="2" type="ORF">GCM10009789_31040</name>
</gene>
<dbReference type="Gene3D" id="2.30.40.10">
    <property type="entry name" value="Urease, subunit C, domain 1"/>
    <property type="match status" value="1"/>
</dbReference>
<dbReference type="Pfam" id="PF01979">
    <property type="entry name" value="Amidohydro_1"/>
    <property type="match status" value="1"/>
</dbReference>
<dbReference type="SUPFAM" id="SSF51556">
    <property type="entry name" value="Metallo-dependent hydrolases"/>
    <property type="match status" value="1"/>
</dbReference>
<name>A0ABP4P7X5_9ACTN</name>
<keyword evidence="3" id="KW-1185">Reference proteome</keyword>
<evidence type="ECO:0000259" key="1">
    <source>
        <dbReference type="Pfam" id="PF01979"/>
    </source>
</evidence>